<keyword evidence="9" id="KW-1015">Disulfide bond</keyword>
<dbReference type="GO" id="GO:0016787">
    <property type="term" value="F:hydrolase activity"/>
    <property type="evidence" value="ECO:0007669"/>
    <property type="project" value="UniProtKB-KW"/>
</dbReference>
<dbReference type="GO" id="GO:0004519">
    <property type="term" value="F:endonuclease activity"/>
    <property type="evidence" value="ECO:0007669"/>
    <property type="project" value="UniProtKB-KW"/>
</dbReference>
<evidence type="ECO:0000256" key="4">
    <source>
        <dbReference type="ARBA" id="ARBA00022525"/>
    </source>
</evidence>
<dbReference type="Ensembl" id="ENSGAGT00000009550.1">
    <property type="protein sequence ID" value="ENSGAGP00000008294.1"/>
    <property type="gene ID" value="ENSGAGG00000006587.1"/>
</dbReference>
<dbReference type="GO" id="GO:0061844">
    <property type="term" value="P:antimicrobial humoral immune response mediated by antimicrobial peptide"/>
    <property type="evidence" value="ECO:0007669"/>
    <property type="project" value="TreeGrafter"/>
</dbReference>
<proteinExistence type="inferred from homology"/>
<organism evidence="13 14">
    <name type="scientific">Gopherus agassizii</name>
    <name type="common">Agassiz's desert tortoise</name>
    <dbReference type="NCBI Taxonomy" id="38772"/>
    <lineage>
        <taxon>Eukaryota</taxon>
        <taxon>Metazoa</taxon>
        <taxon>Chordata</taxon>
        <taxon>Craniata</taxon>
        <taxon>Vertebrata</taxon>
        <taxon>Euteleostomi</taxon>
        <taxon>Archelosauria</taxon>
        <taxon>Testudinata</taxon>
        <taxon>Testudines</taxon>
        <taxon>Cryptodira</taxon>
        <taxon>Durocryptodira</taxon>
        <taxon>Testudinoidea</taxon>
        <taxon>Testudinidae</taxon>
        <taxon>Gopherus</taxon>
    </lineage>
</organism>
<comment type="similarity">
    <text evidence="3 11">Belongs to the pancreatic ribonuclease family.</text>
</comment>
<keyword evidence="8 11" id="KW-0378">Hydrolase</keyword>
<dbReference type="GO" id="GO:0019731">
    <property type="term" value="P:antibacterial humoral response"/>
    <property type="evidence" value="ECO:0007669"/>
    <property type="project" value="TreeGrafter"/>
</dbReference>
<evidence type="ECO:0000256" key="9">
    <source>
        <dbReference type="ARBA" id="ARBA00023157"/>
    </source>
</evidence>
<dbReference type="CDD" id="cd06265">
    <property type="entry name" value="RNase_A_canonical"/>
    <property type="match status" value="1"/>
</dbReference>
<evidence type="ECO:0000256" key="2">
    <source>
        <dbReference type="ARBA" id="ARBA00004613"/>
    </source>
</evidence>
<evidence type="ECO:0000256" key="7">
    <source>
        <dbReference type="ARBA" id="ARBA00022759"/>
    </source>
</evidence>
<dbReference type="Proteomes" id="UP000291020">
    <property type="component" value="Unassembled WGS sequence"/>
</dbReference>
<evidence type="ECO:0000256" key="11">
    <source>
        <dbReference type="RuleBase" id="RU000651"/>
    </source>
</evidence>
<dbReference type="PROSITE" id="PS00127">
    <property type="entry name" value="RNASE_PANCREATIC"/>
    <property type="match status" value="1"/>
</dbReference>
<evidence type="ECO:0000256" key="5">
    <source>
        <dbReference type="ARBA" id="ARBA00022722"/>
    </source>
</evidence>
<dbReference type="GO" id="GO:0005730">
    <property type="term" value="C:nucleolus"/>
    <property type="evidence" value="ECO:0007669"/>
    <property type="project" value="UniProtKB-SubCell"/>
</dbReference>
<comment type="subcellular location">
    <subcellularLocation>
        <location evidence="1">Nucleus</location>
        <location evidence="1">Nucleolus</location>
    </subcellularLocation>
    <subcellularLocation>
        <location evidence="2">Secreted</location>
    </subcellularLocation>
</comment>
<dbReference type="GO" id="GO:0050830">
    <property type="term" value="P:defense response to Gram-positive bacterium"/>
    <property type="evidence" value="ECO:0007669"/>
    <property type="project" value="TreeGrafter"/>
</dbReference>
<dbReference type="Pfam" id="PF00074">
    <property type="entry name" value="RnaseA"/>
    <property type="match status" value="1"/>
</dbReference>
<keyword evidence="14" id="KW-1185">Reference proteome</keyword>
<dbReference type="GO" id="GO:0004540">
    <property type="term" value="F:RNA nuclease activity"/>
    <property type="evidence" value="ECO:0007669"/>
    <property type="project" value="TreeGrafter"/>
</dbReference>
<dbReference type="GO" id="GO:0001525">
    <property type="term" value="P:angiogenesis"/>
    <property type="evidence" value="ECO:0007669"/>
    <property type="project" value="TreeGrafter"/>
</dbReference>
<reference evidence="14" key="1">
    <citation type="journal article" date="2017" name="PLoS ONE">
        <title>The Agassiz's desert tortoise genome provides a resource for the conservation of a threatened species.</title>
        <authorList>
            <person name="Tollis M."/>
            <person name="DeNardo D.F."/>
            <person name="Cornelius J.A."/>
            <person name="Dolby G.A."/>
            <person name="Edwards T."/>
            <person name="Henen B.T."/>
            <person name="Karl A.E."/>
            <person name="Murphy R.W."/>
            <person name="Kusumi K."/>
        </authorList>
    </citation>
    <scope>NUCLEOTIDE SEQUENCE [LARGE SCALE GENOMIC DNA]</scope>
</reference>
<dbReference type="SUPFAM" id="SSF54076">
    <property type="entry name" value="RNase A-like"/>
    <property type="match status" value="1"/>
</dbReference>
<reference evidence="13" key="2">
    <citation type="submission" date="2025-08" db="UniProtKB">
        <authorList>
            <consortium name="Ensembl"/>
        </authorList>
    </citation>
    <scope>IDENTIFICATION</scope>
</reference>
<evidence type="ECO:0000259" key="12">
    <source>
        <dbReference type="SMART" id="SM00092"/>
    </source>
</evidence>
<evidence type="ECO:0000256" key="6">
    <source>
        <dbReference type="ARBA" id="ARBA00022729"/>
    </source>
</evidence>
<evidence type="ECO:0000256" key="1">
    <source>
        <dbReference type="ARBA" id="ARBA00004604"/>
    </source>
</evidence>
<name>A0A452H196_9SAUR</name>
<dbReference type="InterPro" id="IPR023411">
    <property type="entry name" value="RNaseA_AS"/>
</dbReference>
<keyword evidence="7 11" id="KW-0255">Endonuclease</keyword>
<dbReference type="InterPro" id="IPR001427">
    <property type="entry name" value="RNaseA"/>
</dbReference>
<dbReference type="AlphaFoldDB" id="A0A452H196"/>
<sequence>MYFSSIPHITGLLEGKIHRAVTPAMHKAWSPLWAEATGQTRDHLAGAMALKMTPVLLLLLASALVLLGASASQEQYERFLLQHFDAKPKGRDDRYCNNRMRYMMKEDRRRDRNPGPKVCKETNTFIHGNSDDIKAICTSHGGRNYVTRTGQAMRQSLRSFQVTTCTWHGGKPLDHCQYRATRDSRMIVIACDEHEHPVHFAESQI</sequence>
<dbReference type="GO" id="GO:0005615">
    <property type="term" value="C:extracellular space"/>
    <property type="evidence" value="ECO:0007669"/>
    <property type="project" value="TreeGrafter"/>
</dbReference>
<protein>
    <recommendedName>
        <fullName evidence="12">Ribonuclease A-domain domain-containing protein</fullName>
    </recommendedName>
</protein>
<dbReference type="InterPro" id="IPR036816">
    <property type="entry name" value="RNaseA-like_dom_sf"/>
</dbReference>
<accession>A0A452H196</accession>
<evidence type="ECO:0000313" key="13">
    <source>
        <dbReference type="Ensembl" id="ENSGAGP00000008294.1"/>
    </source>
</evidence>
<dbReference type="GO" id="GO:0045087">
    <property type="term" value="P:innate immune response"/>
    <property type="evidence" value="ECO:0007669"/>
    <property type="project" value="TreeGrafter"/>
</dbReference>
<evidence type="ECO:0000256" key="3">
    <source>
        <dbReference type="ARBA" id="ARBA00005600"/>
    </source>
</evidence>
<keyword evidence="10" id="KW-0539">Nucleus</keyword>
<dbReference type="GO" id="GO:0003676">
    <property type="term" value="F:nucleic acid binding"/>
    <property type="evidence" value="ECO:0007669"/>
    <property type="project" value="InterPro"/>
</dbReference>
<evidence type="ECO:0000256" key="8">
    <source>
        <dbReference type="ARBA" id="ARBA00022801"/>
    </source>
</evidence>
<dbReference type="InterPro" id="IPR023412">
    <property type="entry name" value="RNaseA_domain"/>
</dbReference>
<dbReference type="PANTHER" id="PTHR11437">
    <property type="entry name" value="RIBONUCLEASE"/>
    <property type="match status" value="1"/>
</dbReference>
<reference evidence="13" key="3">
    <citation type="submission" date="2025-09" db="UniProtKB">
        <authorList>
            <consortium name="Ensembl"/>
        </authorList>
    </citation>
    <scope>IDENTIFICATION</scope>
</reference>
<keyword evidence="4" id="KW-0964">Secreted</keyword>
<dbReference type="Gene3D" id="3.10.130.10">
    <property type="entry name" value="Ribonuclease A-like domain"/>
    <property type="match status" value="1"/>
</dbReference>
<dbReference type="STRING" id="38772.ENSGAGP00000008294"/>
<keyword evidence="6" id="KW-0732">Signal</keyword>
<evidence type="ECO:0000313" key="14">
    <source>
        <dbReference type="Proteomes" id="UP000291020"/>
    </source>
</evidence>
<keyword evidence="5 11" id="KW-0540">Nuclease</keyword>
<feature type="domain" description="Ribonuclease A-domain" evidence="12">
    <location>
        <begin position="72"/>
        <end position="204"/>
    </location>
</feature>
<evidence type="ECO:0000256" key="10">
    <source>
        <dbReference type="ARBA" id="ARBA00023242"/>
    </source>
</evidence>
<dbReference type="SMART" id="SM00092">
    <property type="entry name" value="RNAse_Pc"/>
    <property type="match status" value="1"/>
</dbReference>
<dbReference type="PRINTS" id="PR00794">
    <property type="entry name" value="RIBONUCLEASE"/>
</dbReference>
<dbReference type="PANTHER" id="PTHR11437:SF60">
    <property type="entry name" value="ANGIOGENIN"/>
    <property type="match status" value="1"/>
</dbReference>